<keyword evidence="2" id="KW-1133">Transmembrane helix</keyword>
<dbReference type="InterPro" id="IPR013693">
    <property type="entry name" value="SpoIID/LytB_N"/>
</dbReference>
<keyword evidence="5" id="KW-1185">Reference proteome</keyword>
<keyword evidence="2" id="KW-0812">Transmembrane</keyword>
<feature type="compositionally biased region" description="Low complexity" evidence="1">
    <location>
        <begin position="139"/>
        <end position="155"/>
    </location>
</feature>
<dbReference type="Pfam" id="PF08486">
    <property type="entry name" value="SpoIID"/>
    <property type="match status" value="1"/>
</dbReference>
<proteinExistence type="predicted"/>
<feature type="region of interest" description="Disordered" evidence="1">
    <location>
        <begin position="45"/>
        <end position="87"/>
    </location>
</feature>
<organism evidence="4 5">
    <name type="scientific">Paenibacillus physcomitrellae</name>
    <dbReference type="NCBI Taxonomy" id="1619311"/>
    <lineage>
        <taxon>Bacteria</taxon>
        <taxon>Bacillati</taxon>
        <taxon>Bacillota</taxon>
        <taxon>Bacilli</taxon>
        <taxon>Bacillales</taxon>
        <taxon>Paenibacillaceae</taxon>
        <taxon>Paenibacillus</taxon>
    </lineage>
</organism>
<dbReference type="InterPro" id="IPR051922">
    <property type="entry name" value="Bact_Sporulation_Assoc"/>
</dbReference>
<accession>A0ABQ1GHZ0</accession>
<reference evidence="5" key="1">
    <citation type="journal article" date="2019" name="Int. J. Syst. Evol. Microbiol.">
        <title>The Global Catalogue of Microorganisms (GCM) 10K type strain sequencing project: providing services to taxonomists for standard genome sequencing and annotation.</title>
        <authorList>
            <consortium name="The Broad Institute Genomics Platform"/>
            <consortium name="The Broad Institute Genome Sequencing Center for Infectious Disease"/>
            <person name="Wu L."/>
            <person name="Ma J."/>
        </authorList>
    </citation>
    <scope>NUCLEOTIDE SEQUENCE [LARGE SCALE GENOMIC DNA]</scope>
    <source>
        <strain evidence="5">CGMCC 1.15044</strain>
    </source>
</reference>
<sequence>MSKDRTSLTFKLTDQEQPLYEQQLYEQQLYERKLYEQQAQQASEEVWEAMREPSGGQGQPDMKNKPLRWPSGVHGPLRLRPGVRRPPRWGFRRPPRWGGPRRRRRLRLPMAAAGIAALAVLLPALLVHRGGANPPPQGTPAAGQQQPAAQTPPAAVQRADGPPVSVYLSDTGGVETLPLEQYVLGVLVAEMPSDFGIEAMKAQAIAARTFIVKRLAAGDRSGVPEGSADVTDTVTHQAYLSKAELTAWKQAGKGAALQKLQQAVDETAGIIMTYDGQPISALFFSASGGYTENSEDYWSERIPYLRSVASPWDAQIDPSYKETVQMPLQEIYSKLGLSAASLPALAGTGTGQAAQTAASLFTVLDRTQGDSIKEIRIGGKLFTGREVREKLGLRSSHFDIKMQQNEALITTYGYGHGVGMSQWGANGMAKEGYTAAEILKHYYTGISLVPSTKFIK</sequence>
<dbReference type="Proteomes" id="UP000609323">
    <property type="component" value="Unassembled WGS sequence"/>
</dbReference>
<feature type="region of interest" description="Disordered" evidence="1">
    <location>
        <begin position="131"/>
        <end position="163"/>
    </location>
</feature>
<dbReference type="PANTHER" id="PTHR30032">
    <property type="entry name" value="N-ACETYLMURAMOYL-L-ALANINE AMIDASE-RELATED"/>
    <property type="match status" value="1"/>
</dbReference>
<gene>
    <name evidence="4" type="ORF">GCM10010917_31640</name>
</gene>
<dbReference type="NCBIfam" id="TIGR02870">
    <property type="entry name" value="spore_II_D"/>
    <property type="match status" value="1"/>
</dbReference>
<keyword evidence="2" id="KW-0472">Membrane</keyword>
<feature type="transmembrane region" description="Helical" evidence="2">
    <location>
        <begin position="106"/>
        <end position="127"/>
    </location>
</feature>
<feature type="domain" description="Sporulation stage II protein D amidase enhancer LytB N-terminal" evidence="3">
    <location>
        <begin position="171"/>
        <end position="274"/>
    </location>
</feature>
<evidence type="ECO:0000259" key="3">
    <source>
        <dbReference type="Pfam" id="PF08486"/>
    </source>
</evidence>
<protein>
    <recommendedName>
        <fullName evidence="3">Sporulation stage II protein D amidase enhancer LytB N-terminal domain-containing protein</fullName>
    </recommendedName>
</protein>
<dbReference type="NCBIfam" id="TIGR02669">
    <property type="entry name" value="SpoIID_LytB"/>
    <property type="match status" value="1"/>
</dbReference>
<evidence type="ECO:0000313" key="5">
    <source>
        <dbReference type="Proteomes" id="UP000609323"/>
    </source>
</evidence>
<evidence type="ECO:0000256" key="1">
    <source>
        <dbReference type="SAM" id="MobiDB-lite"/>
    </source>
</evidence>
<dbReference type="InterPro" id="IPR013486">
    <property type="entry name" value="SpoIID/LytB"/>
</dbReference>
<dbReference type="EMBL" id="BMHF01000011">
    <property type="protein sequence ID" value="GGA43994.1"/>
    <property type="molecule type" value="Genomic_DNA"/>
</dbReference>
<dbReference type="PANTHER" id="PTHR30032:SF4">
    <property type="entry name" value="AMIDASE ENHANCER"/>
    <property type="match status" value="1"/>
</dbReference>
<comment type="caution">
    <text evidence="4">The sequence shown here is derived from an EMBL/GenBank/DDBJ whole genome shotgun (WGS) entry which is preliminary data.</text>
</comment>
<evidence type="ECO:0000256" key="2">
    <source>
        <dbReference type="SAM" id="Phobius"/>
    </source>
</evidence>
<evidence type="ECO:0000313" key="4">
    <source>
        <dbReference type="EMBL" id="GGA43994.1"/>
    </source>
</evidence>
<dbReference type="RefSeq" id="WP_229752727.1">
    <property type="nucleotide sequence ID" value="NZ_BMHF01000011.1"/>
</dbReference>
<name>A0ABQ1GHZ0_9BACL</name>
<dbReference type="InterPro" id="IPR014225">
    <property type="entry name" value="Spore_II_D_firmicutes"/>
</dbReference>